<keyword evidence="5" id="KW-1185">Reference proteome</keyword>
<dbReference type="PROSITE" id="PS51885">
    <property type="entry name" value="NEPRILYSIN"/>
    <property type="match status" value="1"/>
</dbReference>
<dbReference type="PANTHER" id="PTHR11733">
    <property type="entry name" value="ZINC METALLOPROTEASE FAMILY M13 NEPRILYSIN-RELATED"/>
    <property type="match status" value="1"/>
</dbReference>
<dbReference type="Gene3D" id="1.10.1380.10">
    <property type="entry name" value="Neutral endopeptidase , domain2"/>
    <property type="match status" value="1"/>
</dbReference>
<comment type="similarity">
    <text evidence="1">Belongs to the peptidase M13 family.</text>
</comment>
<dbReference type="SUPFAM" id="SSF55486">
    <property type="entry name" value="Metalloproteases ('zincins'), catalytic domain"/>
    <property type="match status" value="1"/>
</dbReference>
<protein>
    <recommendedName>
        <fullName evidence="3">Peptidase M13 N-terminal domain-containing protein</fullName>
    </recommendedName>
</protein>
<dbReference type="VEuPathDB" id="VectorBase:LOC119178551"/>
<feature type="domain" description="Peptidase M13 N-terminal" evidence="3">
    <location>
        <begin position="977"/>
        <end position="1340"/>
    </location>
</feature>
<dbReference type="InterPro" id="IPR024079">
    <property type="entry name" value="MetalloPept_cat_dom_sf"/>
</dbReference>
<dbReference type="InterPro" id="IPR008753">
    <property type="entry name" value="Peptidase_M13_N"/>
</dbReference>
<evidence type="ECO:0000256" key="2">
    <source>
        <dbReference type="SAM" id="MobiDB-lite"/>
    </source>
</evidence>
<evidence type="ECO:0000313" key="5">
    <source>
        <dbReference type="Proteomes" id="UP000821866"/>
    </source>
</evidence>
<dbReference type="PANTHER" id="PTHR11733:SF241">
    <property type="entry name" value="GH26575P-RELATED"/>
    <property type="match status" value="1"/>
</dbReference>
<feature type="compositionally biased region" description="Polar residues" evidence="2">
    <location>
        <begin position="1"/>
        <end position="10"/>
    </location>
</feature>
<accession>A0A9J6DTQ5</accession>
<dbReference type="InterPro" id="IPR042089">
    <property type="entry name" value="Peptidase_M13_dom_2"/>
</dbReference>
<comment type="caution">
    <text evidence="4">The sequence shown here is derived from an EMBL/GenBank/DDBJ whole genome shotgun (WGS) entry which is preliminary data.</text>
</comment>
<sequence>MVDKATNTILGETVPKTTKHSPVSSSVRRSASREHIAIIDQDNSSQDTSEETPNEETFFYRHDVTGAGETAEPRILGEGAELKHRKKNHHRSKTVMKDLIFSIRPRLVTGGGLMTVLFGKPYYGGAVADAMMYSATNFSYDGAKSAEQPAISEPRLTNLPHQEVSVDPFSASIPCSTENLICLPPMTETHAKRAPADDCNQMLNAKFAVVGSATQNYQLRRESSGTMNEVGRPRSLQCRKSANTLPTALGSGSNTYTITEATHPDYSVRDTINPENEQIRSLLLQAGEVNENEYRISPLFASEKDSVVLAEGCALKKEGKDEKSGTFCSSDSNHKNLFHVRPSFRRNLEPSIQKDTGFKENITFAGVFLDVKESDVQRERSAKAFSSLPSLEVHTANRTYGRCSPAGAISQSIVPENMLPPSSSNRMNRQVMPTQVFNYDAGPVLYTEEKPVDNMSPLFTRENAYKRRTSLTAISHTVMYQTYLSKQAPQLQTERRYLSSAAVDLNREAVLRELPTHGRSQDSAMMSLAREHEMQVKHSSSHATSGVELITSCHPSHSMERPHEACNVARKWTRAVTRGCRIMLDGVANRFNDNLRVIESFDSSLKSAVPAFSPVCVSKSAAFCDANVCEQVAQGITGRPIPHPRAINVSDREVKKKKLILDRAPHARKLSAGSTKGEPSDFRELDSKSIVADKVCGKHGRTQHRTQAVVDVRNGVDISDENCSFDLRKALTSNTNIQATSCVHGSGDTAVAGKISISSKALKMNVDSNGLPDISISLTANVKHPAERKEVSNFENDCNASVEVKAKNWEMILEANVAPDHLTIGKCEYSGNENVKTVDHCGLLGNEEVYTNAGVTPNVEISASLRESSRISRKSDRLLHTKIAVATVASLTCLVWIAEVYPTSRQEVPDILQIHFRNMTEPSYGGVTFETLWYTTGSKITTTTTLKPLTRSYLCSSDFCLQEAAYINGAINEDASPCDNFYQHVCSKWESKISLSAMALGVSASVDTVVDEYMSSMLTDYILLKKNEETRLPRFLYKTCMSTHRHSSAFIRSQVFSALPMRTWPFIGSMGSVEVWRTAGIIARKYGVTALLRVVVGTERTTNLSIVELELPRSLFFSGDESRPGVKRMFVEAIREVAMEFNQTSMAANLTTQIMEIFKGLSKVTDKPVTSRTCRARKLKHIDYSVRAFVTAVFNGDINPNTTVIVRNSDAILGGLVRFTHNLDVQHFLNYLGFRLLVRLALLLPEHLVNMRHLFSVEFTGRVVREDLKWLLCMRLAEAVAPPCLENVQATVFKKMKTLTLARRFWLLQMEDFFPRNLRHLAWISEKTLSFMEKKLNHYKFVHVSFKKTPRNDRACKSLRDLLASRRRLKKSQLVPALLATWETYQAMYLKQTMQEISPRDQGMLCESNPRLIKSLQTVFVPPGLVNVSVPENSTMLAFHLSRVATRLFRALVPLVSVEDGQCDGPSAMTPQSQRSLARLRKCLAKDAQSLPSQLQPRASEVLWDGEGQEGEETGFAILAQTAALGLAFAAFKVREYFSGPPQ</sequence>
<reference evidence="4" key="2">
    <citation type="submission" date="2021-09" db="EMBL/GenBank/DDBJ databases">
        <authorList>
            <person name="Jia N."/>
            <person name="Wang J."/>
            <person name="Shi W."/>
            <person name="Du L."/>
            <person name="Sun Y."/>
            <person name="Zhan W."/>
            <person name="Jiang J."/>
            <person name="Wang Q."/>
            <person name="Zhang B."/>
            <person name="Ji P."/>
            <person name="Sakyi L.B."/>
            <person name="Cui X."/>
            <person name="Yuan T."/>
            <person name="Jiang B."/>
            <person name="Yang W."/>
            <person name="Lam T.T.-Y."/>
            <person name="Chang Q."/>
            <person name="Ding S."/>
            <person name="Wang X."/>
            <person name="Zhu J."/>
            <person name="Ruan X."/>
            <person name="Zhao L."/>
            <person name="Wei J."/>
            <person name="Que T."/>
            <person name="Du C."/>
            <person name="Cheng J."/>
            <person name="Dai P."/>
            <person name="Han X."/>
            <person name="Huang E."/>
            <person name="Gao Y."/>
            <person name="Liu J."/>
            <person name="Shao H."/>
            <person name="Ye R."/>
            <person name="Li L."/>
            <person name="Wei W."/>
            <person name="Wang X."/>
            <person name="Wang C."/>
            <person name="Huo Q."/>
            <person name="Li W."/>
            <person name="Guo W."/>
            <person name="Chen H."/>
            <person name="Chen S."/>
            <person name="Zhou L."/>
            <person name="Zhou L."/>
            <person name="Ni X."/>
            <person name="Tian J."/>
            <person name="Zhou Y."/>
            <person name="Sheng Y."/>
            <person name="Liu T."/>
            <person name="Pan Y."/>
            <person name="Xia L."/>
            <person name="Li J."/>
            <person name="Zhao F."/>
            <person name="Cao W."/>
        </authorList>
    </citation>
    <scope>NUCLEOTIDE SEQUENCE</scope>
    <source>
        <strain evidence="4">Rmic-2018</strain>
        <tissue evidence="4">Larvae</tissue>
    </source>
</reference>
<organism evidence="4 5">
    <name type="scientific">Rhipicephalus microplus</name>
    <name type="common">Cattle tick</name>
    <name type="synonym">Boophilus microplus</name>
    <dbReference type="NCBI Taxonomy" id="6941"/>
    <lineage>
        <taxon>Eukaryota</taxon>
        <taxon>Metazoa</taxon>
        <taxon>Ecdysozoa</taxon>
        <taxon>Arthropoda</taxon>
        <taxon>Chelicerata</taxon>
        <taxon>Arachnida</taxon>
        <taxon>Acari</taxon>
        <taxon>Parasitiformes</taxon>
        <taxon>Ixodida</taxon>
        <taxon>Ixodoidea</taxon>
        <taxon>Ixodidae</taxon>
        <taxon>Rhipicephalinae</taxon>
        <taxon>Rhipicephalus</taxon>
        <taxon>Boophilus</taxon>
    </lineage>
</organism>
<dbReference type="InterPro" id="IPR000718">
    <property type="entry name" value="Peptidase_M13"/>
</dbReference>
<evidence type="ECO:0000313" key="4">
    <source>
        <dbReference type="EMBL" id="KAH8025258.1"/>
    </source>
</evidence>
<dbReference type="GO" id="GO:0016485">
    <property type="term" value="P:protein processing"/>
    <property type="evidence" value="ECO:0007669"/>
    <property type="project" value="TreeGrafter"/>
</dbReference>
<evidence type="ECO:0000256" key="1">
    <source>
        <dbReference type="ARBA" id="ARBA00007357"/>
    </source>
</evidence>
<evidence type="ECO:0000259" key="3">
    <source>
        <dbReference type="Pfam" id="PF05649"/>
    </source>
</evidence>
<proteinExistence type="inferred from homology"/>
<feature type="region of interest" description="Disordered" evidence="2">
    <location>
        <begin position="1"/>
        <end position="55"/>
    </location>
</feature>
<dbReference type="Pfam" id="PF05649">
    <property type="entry name" value="Peptidase_M13_N"/>
    <property type="match status" value="1"/>
</dbReference>
<dbReference type="EMBL" id="JABSTU010000007">
    <property type="protein sequence ID" value="KAH8025258.1"/>
    <property type="molecule type" value="Genomic_DNA"/>
</dbReference>
<dbReference type="GO" id="GO:0005886">
    <property type="term" value="C:plasma membrane"/>
    <property type="evidence" value="ECO:0007669"/>
    <property type="project" value="TreeGrafter"/>
</dbReference>
<dbReference type="Proteomes" id="UP000821866">
    <property type="component" value="Unassembled WGS sequence"/>
</dbReference>
<gene>
    <name evidence="4" type="ORF">HPB51_005609</name>
</gene>
<dbReference type="Gene3D" id="3.40.390.10">
    <property type="entry name" value="Collagenase (Catalytic Domain)"/>
    <property type="match status" value="1"/>
</dbReference>
<name>A0A9J6DTQ5_RHIMP</name>
<reference evidence="4" key="1">
    <citation type="journal article" date="2020" name="Cell">
        <title>Large-Scale Comparative Analyses of Tick Genomes Elucidate Their Genetic Diversity and Vector Capacities.</title>
        <authorList>
            <consortium name="Tick Genome and Microbiome Consortium (TIGMIC)"/>
            <person name="Jia N."/>
            <person name="Wang J."/>
            <person name="Shi W."/>
            <person name="Du L."/>
            <person name="Sun Y."/>
            <person name="Zhan W."/>
            <person name="Jiang J.F."/>
            <person name="Wang Q."/>
            <person name="Zhang B."/>
            <person name="Ji P."/>
            <person name="Bell-Sakyi L."/>
            <person name="Cui X.M."/>
            <person name="Yuan T.T."/>
            <person name="Jiang B.G."/>
            <person name="Yang W.F."/>
            <person name="Lam T.T."/>
            <person name="Chang Q.C."/>
            <person name="Ding S.J."/>
            <person name="Wang X.J."/>
            <person name="Zhu J.G."/>
            <person name="Ruan X.D."/>
            <person name="Zhao L."/>
            <person name="Wei J.T."/>
            <person name="Ye R.Z."/>
            <person name="Que T.C."/>
            <person name="Du C.H."/>
            <person name="Zhou Y.H."/>
            <person name="Cheng J.X."/>
            <person name="Dai P.F."/>
            <person name="Guo W.B."/>
            <person name="Han X.H."/>
            <person name="Huang E.J."/>
            <person name="Li L.F."/>
            <person name="Wei W."/>
            <person name="Gao Y.C."/>
            <person name="Liu J.Z."/>
            <person name="Shao H.Z."/>
            <person name="Wang X."/>
            <person name="Wang C.C."/>
            <person name="Yang T.C."/>
            <person name="Huo Q.B."/>
            <person name="Li W."/>
            <person name="Chen H.Y."/>
            <person name="Chen S.E."/>
            <person name="Zhou L.G."/>
            <person name="Ni X.B."/>
            <person name="Tian J.H."/>
            <person name="Sheng Y."/>
            <person name="Liu T."/>
            <person name="Pan Y.S."/>
            <person name="Xia L.Y."/>
            <person name="Li J."/>
            <person name="Zhao F."/>
            <person name="Cao W.C."/>
        </authorList>
    </citation>
    <scope>NUCLEOTIDE SEQUENCE</scope>
    <source>
        <strain evidence="4">Rmic-2018</strain>
    </source>
</reference>
<dbReference type="GO" id="GO:0004222">
    <property type="term" value="F:metalloendopeptidase activity"/>
    <property type="evidence" value="ECO:0007669"/>
    <property type="project" value="InterPro"/>
</dbReference>